<keyword evidence="1" id="KW-0175">Coiled coil</keyword>
<sequence>MTEEDKASNKQRKAEREQLREELLEAQFELNRQQKGPVLLLISGNDFAGKAEVIHSFYEWLDNRYLHTRAFSLPQGIERRMPRLWRYWRTLPPSGELGFYLGSWYHQPLMQLSRGKLSNNRFQSQMQDIARFEQLLCDGGAAVLKIWLHLTDDQQDKHQPPAPALLRQTVAMREWGDFSAADYEKVRAGARLMSELTSTERAPWVRVSASDPHQRDMEIGQLVLQTIQHHLQSKAAEPVPATWRSAVDNRLQQLDYQQTLDKAEYQRQLQYWQTRLRNLMQHPRFARRSLLLVFEGSDAAGKGGTIRRITQCIDPRLLRVHGTRAPTDEERRMPYLWRFWRRIPAPGNVVVFDRSYYGRVLVERVEGFCSDADWQRAYGEINDFERQLSDSGTLVIKFWLAISEEEQLKRFQEREDSAVKRYKLTEEDWRNRKRWPAYVEAMNDMLENTSSVDVPWHLVVSEDKRHARIETLKILCRQLARALE</sequence>
<feature type="domain" description="Polyphosphate kinase-2-related" evidence="2">
    <location>
        <begin position="8"/>
        <end position="231"/>
    </location>
</feature>
<dbReference type="Proteomes" id="UP000243629">
    <property type="component" value="Unassembled WGS sequence"/>
</dbReference>
<evidence type="ECO:0000313" key="3">
    <source>
        <dbReference type="EMBL" id="SFM31644.1"/>
    </source>
</evidence>
<protein>
    <submittedName>
        <fullName evidence="3">Polyphosphate:AMP phosphotransferase</fullName>
    </submittedName>
</protein>
<dbReference type="EMBL" id="FOUI01000003">
    <property type="protein sequence ID" value="SFM31644.1"/>
    <property type="molecule type" value="Genomic_DNA"/>
</dbReference>
<evidence type="ECO:0000313" key="4">
    <source>
        <dbReference type="Proteomes" id="UP000243629"/>
    </source>
</evidence>
<proteinExistence type="predicted"/>
<dbReference type="Gene3D" id="3.40.50.300">
    <property type="entry name" value="P-loop containing nucleotide triphosphate hydrolases"/>
    <property type="match status" value="2"/>
</dbReference>
<dbReference type="RefSeq" id="WP_093473426.1">
    <property type="nucleotide sequence ID" value="NZ_FOUI01000003.1"/>
</dbReference>
<dbReference type="GO" id="GO:0043751">
    <property type="term" value="F:polyphosphate:AMP phosphotransferase activity"/>
    <property type="evidence" value="ECO:0007669"/>
    <property type="project" value="InterPro"/>
</dbReference>
<gene>
    <name evidence="3" type="ORF">SAMN05216217_103111</name>
</gene>
<evidence type="ECO:0000259" key="2">
    <source>
        <dbReference type="Pfam" id="PF03976"/>
    </source>
</evidence>
<dbReference type="InterPro" id="IPR022488">
    <property type="entry name" value="PPK2-related"/>
</dbReference>
<dbReference type="PANTHER" id="PTHR34383:SF3">
    <property type="entry name" value="POLYPHOSPHATE:AMP PHOSPHOTRANSFERASE"/>
    <property type="match status" value="1"/>
</dbReference>
<dbReference type="InterPro" id="IPR022489">
    <property type="entry name" value="PolyP_AMP_Tfrase"/>
</dbReference>
<dbReference type="PANTHER" id="PTHR34383">
    <property type="entry name" value="POLYPHOSPHATE:AMP PHOSPHOTRANSFERASE-RELATED"/>
    <property type="match status" value="1"/>
</dbReference>
<accession>A0A1I4PV64</accession>
<keyword evidence="4" id="KW-1185">Reference proteome</keyword>
<feature type="domain" description="Polyphosphate kinase-2-related" evidence="2">
    <location>
        <begin position="260"/>
        <end position="480"/>
    </location>
</feature>
<evidence type="ECO:0000256" key="1">
    <source>
        <dbReference type="SAM" id="Coils"/>
    </source>
</evidence>
<name>A0A1I4PV64_9GAMM</name>
<dbReference type="GO" id="GO:0006797">
    <property type="term" value="P:polyphosphate metabolic process"/>
    <property type="evidence" value="ECO:0007669"/>
    <property type="project" value="InterPro"/>
</dbReference>
<feature type="coiled-coil region" evidence="1">
    <location>
        <begin position="7"/>
        <end position="36"/>
    </location>
</feature>
<dbReference type="SUPFAM" id="SSF52540">
    <property type="entry name" value="P-loop containing nucleoside triphosphate hydrolases"/>
    <property type="match status" value="1"/>
</dbReference>
<dbReference type="AlphaFoldDB" id="A0A1I4PV64"/>
<organism evidence="3 4">
    <name type="scientific">Halopseudomonas yangmingensis</name>
    <dbReference type="NCBI Taxonomy" id="1720063"/>
    <lineage>
        <taxon>Bacteria</taxon>
        <taxon>Pseudomonadati</taxon>
        <taxon>Pseudomonadota</taxon>
        <taxon>Gammaproteobacteria</taxon>
        <taxon>Pseudomonadales</taxon>
        <taxon>Pseudomonadaceae</taxon>
        <taxon>Halopseudomonas</taxon>
    </lineage>
</organism>
<dbReference type="OrthoDB" id="9775224at2"/>
<dbReference type="NCBIfam" id="TIGR03708">
    <property type="entry name" value="poly_P_AMP_trns"/>
    <property type="match status" value="1"/>
</dbReference>
<dbReference type="Pfam" id="PF03976">
    <property type="entry name" value="PPK2"/>
    <property type="match status" value="2"/>
</dbReference>
<reference evidence="4" key="1">
    <citation type="submission" date="2016-10" db="EMBL/GenBank/DDBJ databases">
        <authorList>
            <person name="Varghese N."/>
            <person name="Submissions S."/>
        </authorList>
    </citation>
    <scope>NUCLEOTIDE SEQUENCE [LARGE SCALE GENOMIC DNA]</scope>
    <source>
        <strain evidence="4">DSM 24213</strain>
    </source>
</reference>
<dbReference type="STRING" id="1720063.SAMN05216217_103111"/>
<keyword evidence="3" id="KW-0808">Transferase</keyword>
<dbReference type="InterPro" id="IPR027417">
    <property type="entry name" value="P-loop_NTPase"/>
</dbReference>